<feature type="chain" id="PRO_5033981836" evidence="1">
    <location>
        <begin position="27"/>
        <end position="194"/>
    </location>
</feature>
<dbReference type="PRINTS" id="PR01927">
    <property type="entry name" value="INTRLEUKIN11"/>
</dbReference>
<dbReference type="AlphaFoldDB" id="A0A8C5DRW7"/>
<evidence type="ECO:0000313" key="2">
    <source>
        <dbReference type="Ensembl" id="ENSGWIP00000007211.1"/>
    </source>
</evidence>
<dbReference type="InterPro" id="IPR020438">
    <property type="entry name" value="IL-11"/>
</dbReference>
<proteinExistence type="predicted"/>
<organism evidence="2 3">
    <name type="scientific">Gouania willdenowi</name>
    <name type="common">Blunt-snouted clingfish</name>
    <name type="synonym">Lepadogaster willdenowi</name>
    <dbReference type="NCBI Taxonomy" id="441366"/>
    <lineage>
        <taxon>Eukaryota</taxon>
        <taxon>Metazoa</taxon>
        <taxon>Chordata</taxon>
        <taxon>Craniata</taxon>
        <taxon>Vertebrata</taxon>
        <taxon>Euteleostomi</taxon>
        <taxon>Actinopterygii</taxon>
        <taxon>Neopterygii</taxon>
        <taxon>Teleostei</taxon>
        <taxon>Neoteleostei</taxon>
        <taxon>Acanthomorphata</taxon>
        <taxon>Ovalentaria</taxon>
        <taxon>Blenniimorphae</taxon>
        <taxon>Blenniiformes</taxon>
        <taxon>Gobiesocoidei</taxon>
        <taxon>Gobiesocidae</taxon>
        <taxon>Gobiesocinae</taxon>
        <taxon>Gouania</taxon>
    </lineage>
</organism>
<protein>
    <submittedName>
        <fullName evidence="2">Interleukin 11a</fullName>
    </submittedName>
</protein>
<dbReference type="Gene3D" id="1.20.1250.10">
    <property type="match status" value="1"/>
</dbReference>
<dbReference type="PANTHER" id="PTHR16922:SF0">
    <property type="entry name" value="INTERLEUKIN-11"/>
    <property type="match status" value="1"/>
</dbReference>
<name>A0A8C5DRW7_GOUWI</name>
<dbReference type="GO" id="GO:0005737">
    <property type="term" value="C:cytoplasm"/>
    <property type="evidence" value="ECO:0007669"/>
    <property type="project" value="TreeGrafter"/>
</dbReference>
<dbReference type="Ensembl" id="ENSGWIT00000007987.1">
    <property type="protein sequence ID" value="ENSGWIP00000007211.1"/>
    <property type="gene ID" value="ENSGWIG00000004209.1"/>
</dbReference>
<evidence type="ECO:0000256" key="1">
    <source>
        <dbReference type="SAM" id="SignalP"/>
    </source>
</evidence>
<dbReference type="InterPro" id="IPR022356">
    <property type="entry name" value="IL-11_fish"/>
</dbReference>
<dbReference type="Proteomes" id="UP000694680">
    <property type="component" value="Chromosome 16"/>
</dbReference>
<keyword evidence="1" id="KW-0732">Signal</keyword>
<dbReference type="SUPFAM" id="SSF47266">
    <property type="entry name" value="4-helical cytokines"/>
    <property type="match status" value="1"/>
</dbReference>
<reference evidence="2" key="1">
    <citation type="submission" date="2020-06" db="EMBL/GenBank/DDBJ databases">
        <authorList>
            <consortium name="Wellcome Sanger Institute Data Sharing"/>
        </authorList>
    </citation>
    <scope>NUCLEOTIDE SEQUENCE [LARGE SCALE GENOMIC DNA]</scope>
</reference>
<evidence type="ECO:0000313" key="3">
    <source>
        <dbReference type="Proteomes" id="UP000694680"/>
    </source>
</evidence>
<keyword evidence="3" id="KW-1185">Reference proteome</keyword>
<dbReference type="Pfam" id="PF07400">
    <property type="entry name" value="IL11"/>
    <property type="match status" value="1"/>
</dbReference>
<dbReference type="InterPro" id="IPR009079">
    <property type="entry name" value="4_helix_cytokine-like_core"/>
</dbReference>
<feature type="signal peptide" evidence="1">
    <location>
        <begin position="1"/>
        <end position="26"/>
    </location>
</feature>
<reference evidence="2" key="2">
    <citation type="submission" date="2025-08" db="UniProtKB">
        <authorList>
            <consortium name="Ensembl"/>
        </authorList>
    </citation>
    <scope>IDENTIFICATION</scope>
</reference>
<sequence>PAALLSSSSSLLLSLLLAQLPVFTSAFTTPRPFDKLSDKTRNLMRLTQELLVREKHAIYPDVFQHRFQSLPEMSNRSANDLSNLELKSTLSQLHADLKMYKQHFEWLSNVLKKHHRPAAEKELVAIIEEVKSLLSMLERQMLTAEAPRLTQATPSFSTHPTSHFDVLKSSKALLKHFKFYCDWASRAFISLNQP</sequence>
<dbReference type="GO" id="GO:0005125">
    <property type="term" value="F:cytokine activity"/>
    <property type="evidence" value="ECO:0007669"/>
    <property type="project" value="TreeGrafter"/>
</dbReference>
<dbReference type="GO" id="GO:0043410">
    <property type="term" value="P:positive regulation of MAPK cascade"/>
    <property type="evidence" value="ECO:0007669"/>
    <property type="project" value="TreeGrafter"/>
</dbReference>
<dbReference type="PRINTS" id="PR01944">
    <property type="entry name" value="INTLKN11FISH"/>
</dbReference>
<dbReference type="GO" id="GO:0008284">
    <property type="term" value="P:positive regulation of cell population proliferation"/>
    <property type="evidence" value="ECO:0007669"/>
    <property type="project" value="TreeGrafter"/>
</dbReference>
<accession>A0A8C5DRW7</accession>
<dbReference type="PANTHER" id="PTHR16922">
    <property type="entry name" value="INTERLEUKIN 11"/>
    <property type="match status" value="1"/>
</dbReference>
<reference evidence="2" key="3">
    <citation type="submission" date="2025-09" db="UniProtKB">
        <authorList>
            <consortium name="Ensembl"/>
        </authorList>
    </citation>
    <scope>IDENTIFICATION</scope>
</reference>
<dbReference type="GO" id="GO:0008083">
    <property type="term" value="F:growth factor activity"/>
    <property type="evidence" value="ECO:0007669"/>
    <property type="project" value="TreeGrafter"/>
</dbReference>